<comment type="caution">
    <text evidence="2">The sequence shown here is derived from an EMBL/GenBank/DDBJ whole genome shotgun (WGS) entry which is preliminary data.</text>
</comment>
<dbReference type="AlphaFoldDB" id="A0A662DBH7"/>
<evidence type="ECO:0000259" key="1">
    <source>
        <dbReference type="Pfam" id="PF04324"/>
    </source>
</evidence>
<dbReference type="Gene3D" id="1.10.10.1100">
    <property type="entry name" value="BFD-like [2Fe-2S]-binding domain"/>
    <property type="match status" value="1"/>
</dbReference>
<dbReference type="CDD" id="cd19946">
    <property type="entry name" value="GlpA-like_Fer2_BFD-like"/>
    <property type="match status" value="1"/>
</dbReference>
<dbReference type="EMBL" id="QMQA01000183">
    <property type="protein sequence ID" value="RLE12208.1"/>
    <property type="molecule type" value="Genomic_DNA"/>
</dbReference>
<gene>
    <name evidence="2" type="ORF">DRJ04_06625</name>
</gene>
<feature type="domain" description="BFD-like [2Fe-2S]-binding" evidence="1">
    <location>
        <begin position="6"/>
        <end position="57"/>
    </location>
</feature>
<organism evidence="2 3">
    <name type="scientific">Aerophobetes bacterium</name>
    <dbReference type="NCBI Taxonomy" id="2030807"/>
    <lineage>
        <taxon>Bacteria</taxon>
        <taxon>Candidatus Aerophobota</taxon>
    </lineage>
</organism>
<evidence type="ECO:0000313" key="3">
    <source>
        <dbReference type="Proteomes" id="UP000280417"/>
    </source>
</evidence>
<reference evidence="2 3" key="1">
    <citation type="submission" date="2018-06" db="EMBL/GenBank/DDBJ databases">
        <title>Extensive metabolic versatility and redundancy in microbially diverse, dynamic hydrothermal sediments.</title>
        <authorList>
            <person name="Dombrowski N."/>
            <person name="Teske A."/>
            <person name="Baker B.J."/>
        </authorList>
    </citation>
    <scope>NUCLEOTIDE SEQUENCE [LARGE SCALE GENOMIC DNA]</scope>
    <source>
        <strain evidence="2">B3_G15</strain>
    </source>
</reference>
<sequence>MNKDLIICRCEEVTEGEIKKAIRSGARTITGIKRRTRAGMGLCQGRTCQNLVRKLLAKETNQKLGDLKPPTVRPPVRAIKLGIFEKSEE</sequence>
<dbReference type="InterPro" id="IPR041854">
    <property type="entry name" value="BFD-like_2Fe2S-bd_dom_sf"/>
</dbReference>
<protein>
    <submittedName>
        <fullName evidence="2">(2Fe-2S)-binding protein</fullName>
    </submittedName>
</protein>
<accession>A0A662DBH7</accession>
<proteinExistence type="predicted"/>
<dbReference type="PANTHER" id="PTHR42720:SF1">
    <property type="entry name" value="GLYCEROL 3-PHOSPHATE OXIDASE"/>
    <property type="match status" value="1"/>
</dbReference>
<dbReference type="InterPro" id="IPR007419">
    <property type="entry name" value="BFD-like_2Fe2S-bd_dom"/>
</dbReference>
<dbReference type="PANTHER" id="PTHR42720">
    <property type="entry name" value="GLYCEROL-3-PHOSPHATE DEHYDROGENASE"/>
    <property type="match status" value="1"/>
</dbReference>
<dbReference type="InterPro" id="IPR052745">
    <property type="entry name" value="G3P_Oxidase/Oxidoreductase"/>
</dbReference>
<dbReference type="Pfam" id="PF04324">
    <property type="entry name" value="Fer2_BFD"/>
    <property type="match status" value="1"/>
</dbReference>
<name>A0A662DBH7_UNCAE</name>
<dbReference type="Proteomes" id="UP000280417">
    <property type="component" value="Unassembled WGS sequence"/>
</dbReference>
<evidence type="ECO:0000313" key="2">
    <source>
        <dbReference type="EMBL" id="RLE12208.1"/>
    </source>
</evidence>